<feature type="region of interest" description="Disordered" evidence="1">
    <location>
        <begin position="1"/>
        <end position="116"/>
    </location>
</feature>
<gene>
    <name evidence="2" type="ORF">pipiens_011519</name>
</gene>
<reference evidence="2 3" key="1">
    <citation type="submission" date="2024-05" db="EMBL/GenBank/DDBJ databases">
        <title>Culex pipiens pipiens assembly and annotation.</title>
        <authorList>
            <person name="Alout H."/>
            <person name="Durand T."/>
        </authorList>
    </citation>
    <scope>NUCLEOTIDE SEQUENCE [LARGE SCALE GENOMIC DNA]</scope>
    <source>
        <strain evidence="2">HA-2024</strain>
        <tissue evidence="2">Whole body</tissue>
    </source>
</reference>
<feature type="compositionally biased region" description="Low complexity" evidence="1">
    <location>
        <begin position="81"/>
        <end position="102"/>
    </location>
</feature>
<feature type="compositionally biased region" description="Basic residues" evidence="1">
    <location>
        <begin position="32"/>
        <end position="52"/>
    </location>
</feature>
<evidence type="ECO:0000256" key="1">
    <source>
        <dbReference type="SAM" id="MobiDB-lite"/>
    </source>
</evidence>
<evidence type="ECO:0000313" key="3">
    <source>
        <dbReference type="Proteomes" id="UP001562425"/>
    </source>
</evidence>
<accession>A0ABD1D7H2</accession>
<feature type="compositionally biased region" description="Basic and acidic residues" evidence="1">
    <location>
        <begin position="7"/>
        <end position="31"/>
    </location>
</feature>
<sequence length="116" mass="13550">MTTGRFRGRDNQHVNSRYPRERRSRSNDRRGVYRRRSYTRSRSRSRSPRSRSRSASPRFSKRDIYRPVRRSKSRDSRRSRTSQPGTSQSGTSPGTGSSKPQSEQPFREQITAATAR</sequence>
<keyword evidence="3" id="KW-1185">Reference proteome</keyword>
<dbReference type="Proteomes" id="UP001562425">
    <property type="component" value="Unassembled WGS sequence"/>
</dbReference>
<comment type="caution">
    <text evidence="2">The sequence shown here is derived from an EMBL/GenBank/DDBJ whole genome shotgun (WGS) entry which is preliminary data.</text>
</comment>
<dbReference type="AlphaFoldDB" id="A0ABD1D7H2"/>
<proteinExistence type="predicted"/>
<dbReference type="EMBL" id="JBEHCU010007318">
    <property type="protein sequence ID" value="KAL1395062.1"/>
    <property type="molecule type" value="Genomic_DNA"/>
</dbReference>
<evidence type="ECO:0000313" key="2">
    <source>
        <dbReference type="EMBL" id="KAL1395062.1"/>
    </source>
</evidence>
<protein>
    <submittedName>
        <fullName evidence="2">Uncharacterized protein</fullName>
    </submittedName>
</protein>
<name>A0ABD1D7H2_CULPP</name>
<organism evidence="2 3">
    <name type="scientific">Culex pipiens pipiens</name>
    <name type="common">Northern house mosquito</name>
    <dbReference type="NCBI Taxonomy" id="38569"/>
    <lineage>
        <taxon>Eukaryota</taxon>
        <taxon>Metazoa</taxon>
        <taxon>Ecdysozoa</taxon>
        <taxon>Arthropoda</taxon>
        <taxon>Hexapoda</taxon>
        <taxon>Insecta</taxon>
        <taxon>Pterygota</taxon>
        <taxon>Neoptera</taxon>
        <taxon>Endopterygota</taxon>
        <taxon>Diptera</taxon>
        <taxon>Nematocera</taxon>
        <taxon>Culicoidea</taxon>
        <taxon>Culicidae</taxon>
        <taxon>Culicinae</taxon>
        <taxon>Culicini</taxon>
        <taxon>Culex</taxon>
        <taxon>Culex</taxon>
    </lineage>
</organism>